<comment type="subcellular location">
    <subcellularLocation>
        <location evidence="1">Membrane</location>
        <topology evidence="1">Multi-pass membrane protein</topology>
    </subcellularLocation>
</comment>
<evidence type="ECO:0000313" key="7">
    <source>
        <dbReference type="EMBL" id="KDR77123.1"/>
    </source>
</evidence>
<feature type="transmembrane region" description="Helical" evidence="5">
    <location>
        <begin position="515"/>
        <end position="534"/>
    </location>
</feature>
<dbReference type="PANTHER" id="PTHR11132">
    <property type="entry name" value="SOLUTE CARRIER FAMILY 35"/>
    <property type="match status" value="1"/>
</dbReference>
<dbReference type="InterPro" id="IPR050186">
    <property type="entry name" value="TPT_transporter"/>
</dbReference>
<feature type="domain" description="Sugar phosphate transporter" evidence="6">
    <location>
        <begin position="156"/>
        <end position="341"/>
    </location>
</feature>
<feature type="domain" description="Sugar phosphate transporter" evidence="6">
    <location>
        <begin position="460"/>
        <end position="531"/>
    </location>
</feature>
<dbReference type="OrthoDB" id="10261634at2759"/>
<feature type="transmembrane region" description="Helical" evidence="5">
    <location>
        <begin position="414"/>
        <end position="434"/>
    </location>
</feature>
<evidence type="ECO:0000256" key="4">
    <source>
        <dbReference type="ARBA" id="ARBA00023136"/>
    </source>
</evidence>
<feature type="transmembrane region" description="Helical" evidence="5">
    <location>
        <begin position="267"/>
        <end position="285"/>
    </location>
</feature>
<reference evidence="8" key="1">
    <citation type="journal article" date="2014" name="Proc. Natl. Acad. Sci. U.S.A.">
        <title>Extensive sampling of basidiomycete genomes demonstrates inadequacy of the white-rot/brown-rot paradigm for wood decay fungi.</title>
        <authorList>
            <person name="Riley R."/>
            <person name="Salamov A.A."/>
            <person name="Brown D.W."/>
            <person name="Nagy L.G."/>
            <person name="Floudas D."/>
            <person name="Held B.W."/>
            <person name="Levasseur A."/>
            <person name="Lombard V."/>
            <person name="Morin E."/>
            <person name="Otillar R."/>
            <person name="Lindquist E.A."/>
            <person name="Sun H."/>
            <person name="LaButti K.M."/>
            <person name="Schmutz J."/>
            <person name="Jabbour D."/>
            <person name="Luo H."/>
            <person name="Baker S.E."/>
            <person name="Pisabarro A.G."/>
            <person name="Walton J.D."/>
            <person name="Blanchette R.A."/>
            <person name="Henrissat B."/>
            <person name="Martin F."/>
            <person name="Cullen D."/>
            <person name="Hibbett D.S."/>
            <person name="Grigoriev I.V."/>
        </authorList>
    </citation>
    <scope>NUCLEOTIDE SEQUENCE [LARGE SCALE GENOMIC DNA]</scope>
    <source>
        <strain evidence="8">CBS 339.88</strain>
    </source>
</reference>
<feature type="transmembrane region" description="Helical" evidence="5">
    <location>
        <begin position="236"/>
        <end position="255"/>
    </location>
</feature>
<feature type="transmembrane region" description="Helical" evidence="5">
    <location>
        <begin position="488"/>
        <end position="509"/>
    </location>
</feature>
<dbReference type="AlphaFoldDB" id="A0A067TDQ8"/>
<name>A0A067TDQ8_GALM3</name>
<evidence type="ECO:0000256" key="3">
    <source>
        <dbReference type="ARBA" id="ARBA00022989"/>
    </source>
</evidence>
<keyword evidence="4 5" id="KW-0472">Membrane</keyword>
<accession>A0A067TDQ8</accession>
<feature type="transmembrane region" description="Helical" evidence="5">
    <location>
        <begin position="179"/>
        <end position="200"/>
    </location>
</feature>
<feature type="transmembrane region" description="Helical" evidence="5">
    <location>
        <begin position="315"/>
        <end position="334"/>
    </location>
</feature>
<dbReference type="GO" id="GO:0016020">
    <property type="term" value="C:membrane"/>
    <property type="evidence" value="ECO:0007669"/>
    <property type="project" value="UniProtKB-SubCell"/>
</dbReference>
<evidence type="ECO:0000313" key="8">
    <source>
        <dbReference type="Proteomes" id="UP000027222"/>
    </source>
</evidence>
<evidence type="ECO:0000256" key="5">
    <source>
        <dbReference type="SAM" id="Phobius"/>
    </source>
</evidence>
<evidence type="ECO:0000256" key="1">
    <source>
        <dbReference type="ARBA" id="ARBA00004141"/>
    </source>
</evidence>
<proteinExistence type="predicted"/>
<dbReference type="Pfam" id="PF03151">
    <property type="entry name" value="TPT"/>
    <property type="match status" value="2"/>
</dbReference>
<gene>
    <name evidence="7" type="ORF">GALMADRAFT_66627</name>
</gene>
<evidence type="ECO:0000259" key="6">
    <source>
        <dbReference type="Pfam" id="PF03151"/>
    </source>
</evidence>
<dbReference type="EMBL" id="KL142377">
    <property type="protein sequence ID" value="KDR77123.1"/>
    <property type="molecule type" value="Genomic_DNA"/>
</dbReference>
<keyword evidence="2 5" id="KW-0812">Transmembrane</keyword>
<feature type="transmembrane region" description="Helical" evidence="5">
    <location>
        <begin position="146"/>
        <end position="167"/>
    </location>
</feature>
<protein>
    <recommendedName>
        <fullName evidence="6">Sugar phosphate transporter domain-containing protein</fullName>
    </recommendedName>
</protein>
<dbReference type="InterPro" id="IPR004853">
    <property type="entry name" value="Sugar_P_trans_dom"/>
</dbReference>
<evidence type="ECO:0000256" key="2">
    <source>
        <dbReference type="ARBA" id="ARBA00022692"/>
    </source>
</evidence>
<keyword evidence="3 5" id="KW-1133">Transmembrane helix</keyword>
<feature type="transmembrane region" description="Helical" evidence="5">
    <location>
        <begin position="462"/>
        <end position="481"/>
    </location>
</feature>
<dbReference type="Proteomes" id="UP000027222">
    <property type="component" value="Unassembled WGS sequence"/>
</dbReference>
<dbReference type="HOGENOM" id="CLU_033641_1_1_1"/>
<organism evidence="7 8">
    <name type="scientific">Galerina marginata (strain CBS 339.88)</name>
    <dbReference type="NCBI Taxonomy" id="685588"/>
    <lineage>
        <taxon>Eukaryota</taxon>
        <taxon>Fungi</taxon>
        <taxon>Dikarya</taxon>
        <taxon>Basidiomycota</taxon>
        <taxon>Agaricomycotina</taxon>
        <taxon>Agaricomycetes</taxon>
        <taxon>Agaricomycetidae</taxon>
        <taxon>Agaricales</taxon>
        <taxon>Agaricineae</taxon>
        <taxon>Strophariaceae</taxon>
        <taxon>Galerina</taxon>
    </lineage>
</organism>
<sequence length="547" mass="59803">MDGQPPLPLLSGGYAKSRLWAKGRSYSLGDALLNRSQRAPDPSRSKIYDSDGELAERPRVVRGRTIRVNTLHQRIYRKDDEFSPLAYPDGFYLRPELLSDSAEAGTLPHVPPFAPPSPSKASFRPHRPAAGNYLTRLRPEPISRRVFFLLDSPSFWLALYFTLNLSLTLYNKSILIHFPFPYTLTALHALCGTIGTFILLRLYPGPEHSKAGASRPLTPVSPLQPGPIPKLNGPQMVVLFMFSLLYTLNIVVSNASLQLVTVPFHQVVRASAPFFTIMFAAVLLGKRCNREKLLSLVPVVVGVGLATYGDYYFTAIGFFLTLLGTLLASLKTIFTNVILVKPTPVGLPLSSDSTQEVQPQSPFSQTSFSSFAAVISNRVFSPTPSSSPTYPTKPNVSLLPNFSFALPKLYLSPIHLLCILSPLAFVQTTLLAHFTGELARVRWHLSGPTTATIGANAFSGRMWLLLNGVLAFFLNVVSFNANRRVGPLGMTVAANVKQVLTVLCAVVIFDLTITPANGLGIALTLIGGVLYATVELQGKRQTKIRII</sequence>
<keyword evidence="8" id="KW-1185">Reference proteome</keyword>